<reference evidence="4" key="1">
    <citation type="submission" date="2019-09" db="EMBL/GenBank/DDBJ databases">
        <title>Draft genome information of white flower Hibiscus syriacus.</title>
        <authorList>
            <person name="Kim Y.-M."/>
        </authorList>
    </citation>
    <scope>NUCLEOTIDE SEQUENCE [LARGE SCALE GENOMIC DNA]</scope>
    <source>
        <strain evidence="4">YM2019G1</strain>
    </source>
</reference>
<dbReference type="Pfam" id="PF07727">
    <property type="entry name" value="RVT_2"/>
    <property type="match status" value="1"/>
</dbReference>
<keyword evidence="5" id="KW-1185">Reference proteome</keyword>
<comment type="caution">
    <text evidence="4">The sequence shown here is derived from an EMBL/GenBank/DDBJ whole genome shotgun (WGS) entry which is preliminary data.</text>
</comment>
<evidence type="ECO:0000313" key="5">
    <source>
        <dbReference type="Proteomes" id="UP000436088"/>
    </source>
</evidence>
<feature type="region of interest" description="Disordered" evidence="1">
    <location>
        <begin position="312"/>
        <end position="338"/>
    </location>
</feature>
<dbReference type="CDD" id="cd09272">
    <property type="entry name" value="RNase_HI_RT_Ty1"/>
    <property type="match status" value="1"/>
</dbReference>
<feature type="compositionally biased region" description="Basic and acidic residues" evidence="1">
    <location>
        <begin position="312"/>
        <end position="322"/>
    </location>
</feature>
<dbReference type="GO" id="GO:0003676">
    <property type="term" value="F:nucleic acid binding"/>
    <property type="evidence" value="ECO:0007669"/>
    <property type="project" value="InterPro"/>
</dbReference>
<dbReference type="PANTHER" id="PTHR11439">
    <property type="entry name" value="GAG-POL-RELATED RETROTRANSPOSON"/>
    <property type="match status" value="1"/>
</dbReference>
<feature type="compositionally biased region" description="Low complexity" evidence="1">
    <location>
        <begin position="434"/>
        <end position="444"/>
    </location>
</feature>
<proteinExistence type="predicted"/>
<dbReference type="Proteomes" id="UP000436088">
    <property type="component" value="Unassembled WGS sequence"/>
</dbReference>
<dbReference type="EMBL" id="VEPZ02001782">
    <property type="protein sequence ID" value="KAE8655094.1"/>
    <property type="molecule type" value="Genomic_DNA"/>
</dbReference>
<dbReference type="Pfam" id="PF14111">
    <property type="entry name" value="DUF4283"/>
    <property type="match status" value="1"/>
</dbReference>
<evidence type="ECO:0000259" key="3">
    <source>
        <dbReference type="Pfam" id="PF14111"/>
    </source>
</evidence>
<evidence type="ECO:0000256" key="1">
    <source>
        <dbReference type="SAM" id="MobiDB-lite"/>
    </source>
</evidence>
<feature type="region of interest" description="Disordered" evidence="1">
    <location>
        <begin position="216"/>
        <end position="245"/>
    </location>
</feature>
<dbReference type="InterPro" id="IPR036875">
    <property type="entry name" value="Znf_CCHC_sf"/>
</dbReference>
<protein>
    <recommendedName>
        <fullName evidence="6">CCHC-type domain-containing protein</fullName>
    </recommendedName>
</protein>
<dbReference type="InterPro" id="IPR025558">
    <property type="entry name" value="DUF4283"/>
</dbReference>
<feature type="compositionally biased region" description="Polar residues" evidence="1">
    <location>
        <begin position="418"/>
        <end position="433"/>
    </location>
</feature>
<evidence type="ECO:0000313" key="4">
    <source>
        <dbReference type="EMBL" id="KAE8655094.1"/>
    </source>
</evidence>
<feature type="domain" description="Reverse transcriptase Ty1/copia-type" evidence="2">
    <location>
        <begin position="607"/>
        <end position="726"/>
    </location>
</feature>
<dbReference type="AlphaFoldDB" id="A0A6A2XMH2"/>
<dbReference type="PANTHER" id="PTHR11439:SF467">
    <property type="entry name" value="INTEGRASE CATALYTIC DOMAIN-CONTAINING PROTEIN"/>
    <property type="match status" value="1"/>
</dbReference>
<evidence type="ECO:0008006" key="6">
    <source>
        <dbReference type="Google" id="ProtNLM"/>
    </source>
</evidence>
<accession>A0A6A2XMH2</accession>
<dbReference type="InterPro" id="IPR013103">
    <property type="entry name" value="RVT_2"/>
</dbReference>
<feature type="region of interest" description="Disordered" evidence="1">
    <location>
        <begin position="418"/>
        <end position="451"/>
    </location>
</feature>
<evidence type="ECO:0000259" key="2">
    <source>
        <dbReference type="Pfam" id="PF07727"/>
    </source>
</evidence>
<sequence>MDQSISSTATSMEFSSRNTEVFTNKRVNVVLDETNFLLWKQQVLLIVRSHRLERMLHGTMLPPPEIVVGEDGIATVNEEHEEFLAQDSTLASWFLSTVSPHLLPQFIGAETSAQIQSLKKRGDSMRTYLIRVKEVIDALDSCGSPVSTSEHMANILRGLSREYQYFITVMSAMRDNLSLDIICTMLVDAETQLEGFDYQPDSLPVSANLVQGKGECGSYKNQEKQQPQSNHSSYTRGRSRGRGRTRPRVQCQLCGKIGHLVSQCWYIFDEDFSGISIDDHTGGLESSKAYYVANSNNETACAYCNHSSIHRDDNRSDVKGQAHDVSAGQDNHKLPFSHSDSVYNKPSELVYSDLWGPPHVSSNGFRGTIKALQTDWGGEFRPLTVELSKAGVIHRNSNKNPVATSTEKISQPLKLVTGVTSLKSSQRGNNRLPSGSSSSNSMSSPRTTTASHDMLGTEASLEAPTTHEVGLHRVNSEQRQHSLAINVGTEIEETNVHRSAINDEIEAIRVNTNPMMTRSKHGVFKPKIYLGTTDDDVPWSVLEALKSPNWKAAVLEEYNTLQRNGTWELTKLPEGRKVIGCNWLFKIKMNPDGTIHRYKARLVVKALTNNWSLRLVDVNNAFLNGDLQEVVFMQQPPGFEQTSPDGSKLVCCLKKALYGLRQAPRSWHTKLRDSLLSIGFKESKVNVSLFIKNEGLQYVYLLVYVDDIIITGHSSARIDEVKKFIMELLEKANMLESTATPTHMVAATKLRCDDGELITNAHFYCSIVGGFLYVCHTRPDIAFCVNKVAQFMHAPRQSHMAIVKRILRYLVGSMNFGMVFTTDGNDVKVAAFTDADWGGSLDDRRSISGHSMFIGNNLVAWSSKNKLGVCQKEEPVIWCDNTSVVSLSTNPVYHAHTKHVDLDIHFVREKVVAKLMRVNYVPATHQIADGLTKPLARNAFEEFRAKLAYCSFNSGQIPSVEFSKKVHERIDHSMRRSIIVRLLGRKIGYKTLLNRIQLLWKPKGRFQVVDLDSDYYIVMFEIEEDYNHVLSDGPWTVYIAEIIGKVIKIDYNTLVGDRGKFARLAVMVNLNKLLIPSIRIDGIVRQLEYEWLHQICCTCGTYGHSFETCGASSNTSITEDKNNKERRYLGFVDEQVYANPNVMKRKTIWDLLERLNPGSNEAWLLGAILTPPFDAKKAKETRRGGMV</sequence>
<dbReference type="SUPFAM" id="SSF57756">
    <property type="entry name" value="Retrovirus zinc finger-like domains"/>
    <property type="match status" value="1"/>
</dbReference>
<dbReference type="SUPFAM" id="SSF56672">
    <property type="entry name" value="DNA/RNA polymerases"/>
    <property type="match status" value="1"/>
</dbReference>
<organism evidence="4 5">
    <name type="scientific">Hibiscus syriacus</name>
    <name type="common">Rose of Sharon</name>
    <dbReference type="NCBI Taxonomy" id="106335"/>
    <lineage>
        <taxon>Eukaryota</taxon>
        <taxon>Viridiplantae</taxon>
        <taxon>Streptophyta</taxon>
        <taxon>Embryophyta</taxon>
        <taxon>Tracheophyta</taxon>
        <taxon>Spermatophyta</taxon>
        <taxon>Magnoliopsida</taxon>
        <taxon>eudicotyledons</taxon>
        <taxon>Gunneridae</taxon>
        <taxon>Pentapetalae</taxon>
        <taxon>rosids</taxon>
        <taxon>malvids</taxon>
        <taxon>Malvales</taxon>
        <taxon>Malvaceae</taxon>
        <taxon>Malvoideae</taxon>
        <taxon>Hibiscus</taxon>
    </lineage>
</organism>
<gene>
    <name evidence="4" type="ORF">F3Y22_tig00117034pilonHSYRG00727</name>
</gene>
<feature type="domain" description="DUF4283" evidence="3">
    <location>
        <begin position="974"/>
        <end position="1037"/>
    </location>
</feature>
<name>A0A6A2XMH2_HIBSY</name>
<dbReference type="InterPro" id="IPR043502">
    <property type="entry name" value="DNA/RNA_pol_sf"/>
</dbReference>
<dbReference type="GO" id="GO:0008270">
    <property type="term" value="F:zinc ion binding"/>
    <property type="evidence" value="ECO:0007669"/>
    <property type="project" value="InterPro"/>
</dbReference>